<feature type="domain" description="KY-like immunoglobulin-like" evidence="3">
    <location>
        <begin position="188"/>
        <end position="327"/>
    </location>
</feature>
<dbReference type="PANTHER" id="PTHR47020:SF1">
    <property type="entry name" value="HILLARIN"/>
    <property type="match status" value="1"/>
</dbReference>
<evidence type="ECO:0000256" key="1">
    <source>
        <dbReference type="SAM" id="Coils"/>
    </source>
</evidence>
<dbReference type="Proteomes" id="UP000828390">
    <property type="component" value="Unassembled WGS sequence"/>
</dbReference>
<evidence type="ECO:0000259" key="2">
    <source>
        <dbReference type="Pfam" id="PF01841"/>
    </source>
</evidence>
<gene>
    <name evidence="4" type="ORF">DPMN_137617</name>
</gene>
<reference evidence="4" key="1">
    <citation type="journal article" date="2019" name="bioRxiv">
        <title>The Genome of the Zebra Mussel, Dreissena polymorpha: A Resource for Invasive Species Research.</title>
        <authorList>
            <person name="McCartney M.A."/>
            <person name="Auch B."/>
            <person name="Kono T."/>
            <person name="Mallez S."/>
            <person name="Zhang Y."/>
            <person name="Obille A."/>
            <person name="Becker A."/>
            <person name="Abrahante J.E."/>
            <person name="Garbe J."/>
            <person name="Badalamenti J.P."/>
            <person name="Herman A."/>
            <person name="Mangelson H."/>
            <person name="Liachko I."/>
            <person name="Sullivan S."/>
            <person name="Sone E.D."/>
            <person name="Koren S."/>
            <person name="Silverstein K.A.T."/>
            <person name="Beckman K.B."/>
            <person name="Gohl D.M."/>
        </authorList>
    </citation>
    <scope>NUCLEOTIDE SEQUENCE</scope>
    <source>
        <strain evidence="4">Duluth1</strain>
        <tissue evidence="4">Whole animal</tissue>
    </source>
</reference>
<dbReference type="Pfam" id="PF23265">
    <property type="entry name" value="Ig-like_KY"/>
    <property type="match status" value="1"/>
</dbReference>
<dbReference type="Pfam" id="PF01841">
    <property type="entry name" value="Transglut_core"/>
    <property type="match status" value="1"/>
</dbReference>
<accession>A0A9D4JDU0</accession>
<proteinExistence type="predicted"/>
<dbReference type="AlphaFoldDB" id="A0A9D4JDU0"/>
<evidence type="ECO:0008006" key="6">
    <source>
        <dbReference type="Google" id="ProtNLM"/>
    </source>
</evidence>
<reference evidence="4" key="2">
    <citation type="submission" date="2020-11" db="EMBL/GenBank/DDBJ databases">
        <authorList>
            <person name="McCartney M.A."/>
            <person name="Auch B."/>
            <person name="Kono T."/>
            <person name="Mallez S."/>
            <person name="Becker A."/>
            <person name="Gohl D.M."/>
            <person name="Silverstein K.A.T."/>
            <person name="Koren S."/>
            <person name="Bechman K.B."/>
            <person name="Herman A."/>
            <person name="Abrahante J.E."/>
            <person name="Garbe J."/>
        </authorList>
    </citation>
    <scope>NUCLEOTIDE SEQUENCE</scope>
    <source>
        <strain evidence="4">Duluth1</strain>
        <tissue evidence="4">Whole animal</tissue>
    </source>
</reference>
<feature type="coiled-coil region" evidence="1">
    <location>
        <begin position="460"/>
        <end position="501"/>
    </location>
</feature>
<keyword evidence="5" id="KW-1185">Reference proteome</keyword>
<comment type="caution">
    <text evidence="4">The sequence shown here is derived from an EMBL/GenBank/DDBJ whole genome shotgun (WGS) entry which is preliminary data.</text>
</comment>
<dbReference type="InterPro" id="IPR056564">
    <property type="entry name" value="Ig-like_KY"/>
</dbReference>
<sequence length="505" mass="58017">MPAIKRDWESIDNHASKATATTFESLVAYLDQPIEKSADRDIFMTRALLYWLKCNSKVQEKDYPQDSPQGLACKMFSEKLAFADGFSRMCKEANIDCRVVLGISKTGDYKPGDLTVDKGRMQSRWNKLFLNGQWWPVNPRYILHNRERGLIKEFWFLTDPELFVQYCLPDDPEDQMLPKSKRINSERAFMKLPFLSHRFHELNMRLTSEDQCIIETVNGCSKISFKIPRKLAKDFECEIDSAHLSNVLDLKGNKSDAITKAFAGIKIDKLIFSSRKKGHFIFELRCPVEMASYNLTIEGGKIDERKTTLVKTRIVCREKMKNFKEFPDNKGSLGWGFGPRAHAAGLLSTTKFEPKLLIQDNHLELKFGVEKRAKKEYRAELSRENISTDLTGFVQSHLDTVNNKFIVKVLKPPVSGEYALTVFVVDGVKQKGTPVCQYLVTTLLDLEKLEDEYYDSSDGTSDVDEEINKLEDEVAKLTAQRDKLKKQLQTSEQRVVNFDQKHVVF</sequence>
<name>A0A9D4JDU0_DREPO</name>
<dbReference type="PANTHER" id="PTHR47020">
    <property type="entry name" value="HILLARIN"/>
    <property type="match status" value="1"/>
</dbReference>
<protein>
    <recommendedName>
        <fullName evidence="6">Kyphoscoliosis peptidase</fullName>
    </recommendedName>
</protein>
<dbReference type="InterPro" id="IPR053041">
    <property type="entry name" value="Transglut-like_Superfamily_Mod"/>
</dbReference>
<organism evidence="4 5">
    <name type="scientific">Dreissena polymorpha</name>
    <name type="common">Zebra mussel</name>
    <name type="synonym">Mytilus polymorpha</name>
    <dbReference type="NCBI Taxonomy" id="45954"/>
    <lineage>
        <taxon>Eukaryota</taxon>
        <taxon>Metazoa</taxon>
        <taxon>Spiralia</taxon>
        <taxon>Lophotrochozoa</taxon>
        <taxon>Mollusca</taxon>
        <taxon>Bivalvia</taxon>
        <taxon>Autobranchia</taxon>
        <taxon>Heteroconchia</taxon>
        <taxon>Euheterodonta</taxon>
        <taxon>Imparidentia</taxon>
        <taxon>Neoheterodontei</taxon>
        <taxon>Myida</taxon>
        <taxon>Dreissenoidea</taxon>
        <taxon>Dreissenidae</taxon>
        <taxon>Dreissena</taxon>
    </lineage>
</organism>
<evidence type="ECO:0000259" key="3">
    <source>
        <dbReference type="Pfam" id="PF23265"/>
    </source>
</evidence>
<keyword evidence="1" id="KW-0175">Coiled coil</keyword>
<feature type="domain" description="Transglutaminase-like" evidence="2">
    <location>
        <begin position="31"/>
        <end position="139"/>
    </location>
</feature>
<evidence type="ECO:0000313" key="4">
    <source>
        <dbReference type="EMBL" id="KAH3809256.1"/>
    </source>
</evidence>
<dbReference type="EMBL" id="JAIWYP010000006">
    <property type="protein sequence ID" value="KAH3809256.1"/>
    <property type="molecule type" value="Genomic_DNA"/>
</dbReference>
<evidence type="ECO:0000313" key="5">
    <source>
        <dbReference type="Proteomes" id="UP000828390"/>
    </source>
</evidence>
<dbReference type="InterPro" id="IPR002931">
    <property type="entry name" value="Transglutaminase-like"/>
</dbReference>
<dbReference type="OrthoDB" id="6077327at2759"/>